<gene>
    <name evidence="1" type="ORF">I8748_20845</name>
</gene>
<name>A0A8J7LAW2_9NOST</name>
<dbReference type="RefSeq" id="WP_198126433.1">
    <property type="nucleotide sequence ID" value="NZ_JAECZC010000047.1"/>
</dbReference>
<comment type="caution">
    <text evidence="1">The sequence shown here is derived from an EMBL/GenBank/DDBJ whole genome shotgun (WGS) entry which is preliminary data.</text>
</comment>
<accession>A0A8J7LAW2</accession>
<evidence type="ECO:0000313" key="1">
    <source>
        <dbReference type="EMBL" id="MBH8564601.1"/>
    </source>
</evidence>
<organism evidence="1 2">
    <name type="scientific">Amazonocrinis nigriterrae CENA67</name>
    <dbReference type="NCBI Taxonomy" id="2794033"/>
    <lineage>
        <taxon>Bacteria</taxon>
        <taxon>Bacillati</taxon>
        <taxon>Cyanobacteriota</taxon>
        <taxon>Cyanophyceae</taxon>
        <taxon>Nostocales</taxon>
        <taxon>Nostocaceae</taxon>
        <taxon>Amazonocrinis</taxon>
        <taxon>Amazonocrinis nigriterrae</taxon>
    </lineage>
</organism>
<sequence length="97" mass="10784">MIDSEFHGTDVDLLLQDITPSQAETFLGGYCQPDEDYHCVYIVNITKNPSQPKIQPKSTEVGTIITGQKINTIDNSRKNYINGVPIKGERNIVTICS</sequence>
<evidence type="ECO:0000313" key="2">
    <source>
        <dbReference type="Proteomes" id="UP000632766"/>
    </source>
</evidence>
<dbReference type="EMBL" id="JAECZC010000047">
    <property type="protein sequence ID" value="MBH8564601.1"/>
    <property type="molecule type" value="Genomic_DNA"/>
</dbReference>
<dbReference type="AlphaFoldDB" id="A0A8J7LAW2"/>
<dbReference type="Proteomes" id="UP000632766">
    <property type="component" value="Unassembled WGS sequence"/>
</dbReference>
<protein>
    <submittedName>
        <fullName evidence="1">Uncharacterized protein</fullName>
    </submittedName>
</protein>
<proteinExistence type="predicted"/>
<reference evidence="1 2" key="1">
    <citation type="journal article" date="2021" name="Int. J. Syst. Evol. Microbiol.">
        <title>Amazonocrinis nigriterrae gen. nov., sp. nov., Atlanticothrix silvestris gen. nov., sp. nov. and Dendronalium phyllosphericum gen. nov., sp. nov., nostocacean cyanobacteria from Brazilian environments.</title>
        <authorList>
            <person name="Alvarenga D.O."/>
            <person name="Andreote A.P.D."/>
            <person name="Branco L.H.Z."/>
            <person name="Delbaje E."/>
            <person name="Cruz R.B."/>
            <person name="Varani A.M."/>
            <person name="Fiore M.F."/>
        </authorList>
    </citation>
    <scope>NUCLEOTIDE SEQUENCE [LARGE SCALE GENOMIC DNA]</scope>
    <source>
        <strain evidence="1 2">CENA67</strain>
    </source>
</reference>
<keyword evidence="2" id="KW-1185">Reference proteome</keyword>